<protein>
    <submittedName>
        <fullName evidence="2">Uncharacterized protein</fullName>
    </submittedName>
</protein>
<evidence type="ECO:0000313" key="3">
    <source>
        <dbReference type="Proteomes" id="UP001519460"/>
    </source>
</evidence>
<proteinExistence type="predicted"/>
<comment type="caution">
    <text evidence="2">The sequence shown here is derived from an EMBL/GenBank/DDBJ whole genome shotgun (WGS) entry which is preliminary data.</text>
</comment>
<dbReference type="AlphaFoldDB" id="A0ABD0M5H5"/>
<gene>
    <name evidence="2" type="ORF">BaRGS_00002124</name>
</gene>
<reference evidence="2 3" key="1">
    <citation type="journal article" date="2023" name="Sci. Data">
        <title>Genome assembly of the Korean intertidal mud-creeper Batillaria attramentaria.</title>
        <authorList>
            <person name="Patra A.K."/>
            <person name="Ho P.T."/>
            <person name="Jun S."/>
            <person name="Lee S.J."/>
            <person name="Kim Y."/>
            <person name="Won Y.J."/>
        </authorList>
    </citation>
    <scope>NUCLEOTIDE SEQUENCE [LARGE SCALE GENOMIC DNA]</scope>
    <source>
        <strain evidence="2">Wonlab-2016</strain>
    </source>
</reference>
<evidence type="ECO:0000256" key="1">
    <source>
        <dbReference type="SAM" id="MobiDB-lite"/>
    </source>
</evidence>
<organism evidence="2 3">
    <name type="scientific">Batillaria attramentaria</name>
    <dbReference type="NCBI Taxonomy" id="370345"/>
    <lineage>
        <taxon>Eukaryota</taxon>
        <taxon>Metazoa</taxon>
        <taxon>Spiralia</taxon>
        <taxon>Lophotrochozoa</taxon>
        <taxon>Mollusca</taxon>
        <taxon>Gastropoda</taxon>
        <taxon>Caenogastropoda</taxon>
        <taxon>Sorbeoconcha</taxon>
        <taxon>Cerithioidea</taxon>
        <taxon>Batillariidae</taxon>
        <taxon>Batillaria</taxon>
    </lineage>
</organism>
<dbReference type="EMBL" id="JACVVK020000006">
    <property type="protein sequence ID" value="KAK7506649.1"/>
    <property type="molecule type" value="Genomic_DNA"/>
</dbReference>
<sequence length="80" mass="8634">MAITHRALSGHGGQATERRLAEPHNDYTPHFVTAVMPSQRLILPIAGPLQQRGLTAAGVTVYLTLPLSSYLPVCYSAHIV</sequence>
<dbReference type="Proteomes" id="UP001519460">
    <property type="component" value="Unassembled WGS sequence"/>
</dbReference>
<keyword evidence="3" id="KW-1185">Reference proteome</keyword>
<evidence type="ECO:0000313" key="2">
    <source>
        <dbReference type="EMBL" id="KAK7506649.1"/>
    </source>
</evidence>
<feature type="region of interest" description="Disordered" evidence="1">
    <location>
        <begin position="1"/>
        <end position="23"/>
    </location>
</feature>
<accession>A0ABD0M5H5</accession>
<name>A0ABD0M5H5_9CAEN</name>